<dbReference type="AlphaFoldDB" id="A0AA36NJN1"/>
<protein>
    <submittedName>
        <fullName evidence="1">Uncharacterized protein</fullName>
    </submittedName>
</protein>
<organism evidence="1 2">
    <name type="scientific">Effrenium voratum</name>
    <dbReference type="NCBI Taxonomy" id="2562239"/>
    <lineage>
        <taxon>Eukaryota</taxon>
        <taxon>Sar</taxon>
        <taxon>Alveolata</taxon>
        <taxon>Dinophyceae</taxon>
        <taxon>Suessiales</taxon>
        <taxon>Symbiodiniaceae</taxon>
        <taxon>Effrenium</taxon>
    </lineage>
</organism>
<sequence>MEARSHVTTALASQATAEDDVELRAQWEDENLVEWQDLSEALEKSEAEKEMWRCKAAELEGLLQQPGAASERPATPVALAFCLKSFAVGRGHATQRPHRPRPRP</sequence>
<dbReference type="EMBL" id="CAUJNA010003789">
    <property type="protein sequence ID" value="CAJ1409837.1"/>
    <property type="molecule type" value="Genomic_DNA"/>
</dbReference>
<evidence type="ECO:0000313" key="2">
    <source>
        <dbReference type="Proteomes" id="UP001178507"/>
    </source>
</evidence>
<gene>
    <name evidence="1" type="ORF">EVOR1521_LOCUS30829</name>
</gene>
<dbReference type="Proteomes" id="UP001178507">
    <property type="component" value="Unassembled WGS sequence"/>
</dbReference>
<keyword evidence="2" id="KW-1185">Reference proteome</keyword>
<evidence type="ECO:0000313" key="1">
    <source>
        <dbReference type="EMBL" id="CAJ1409837.1"/>
    </source>
</evidence>
<comment type="caution">
    <text evidence="1">The sequence shown here is derived from an EMBL/GenBank/DDBJ whole genome shotgun (WGS) entry which is preliminary data.</text>
</comment>
<name>A0AA36NJN1_9DINO</name>
<reference evidence="1" key="1">
    <citation type="submission" date="2023-08" db="EMBL/GenBank/DDBJ databases">
        <authorList>
            <person name="Chen Y."/>
            <person name="Shah S."/>
            <person name="Dougan E. K."/>
            <person name="Thang M."/>
            <person name="Chan C."/>
        </authorList>
    </citation>
    <scope>NUCLEOTIDE SEQUENCE</scope>
</reference>
<proteinExistence type="predicted"/>
<accession>A0AA36NJN1</accession>